<feature type="coiled-coil region" evidence="1">
    <location>
        <begin position="53"/>
        <end position="82"/>
    </location>
</feature>
<feature type="coiled-coil region" evidence="1">
    <location>
        <begin position="106"/>
        <end position="133"/>
    </location>
</feature>
<sequence length="237" mass="25831">MADLEGGTPAVEGVGSTQLEGAEPTTPKVEPTVSITETPEFRRELDRALGKGLASTQSQLSLAQAEARKAQAEVEMHKSQIAARDAQLQGLKREVEEALVDDPEKRQAYISRIAGLEREQKIAEREAKAEERYLAAEKLAIEVVMNRRIDELVSETGISRSELLGCATEAEAEVKALRFKMTKEPEAKESEKSPKFDSIVSSGGGMSDEAFITKLGSGELSLDKSTMERAKKLGIIR</sequence>
<dbReference type="EMBL" id="MT143140">
    <property type="protein sequence ID" value="QJA93319.1"/>
    <property type="molecule type" value="Genomic_DNA"/>
</dbReference>
<keyword evidence="1" id="KW-0175">Coiled coil</keyword>
<evidence type="ECO:0000256" key="2">
    <source>
        <dbReference type="SAM" id="MobiDB-lite"/>
    </source>
</evidence>
<gene>
    <name evidence="3" type="ORF">MM415B04269_0002</name>
</gene>
<feature type="region of interest" description="Disordered" evidence="2">
    <location>
        <begin position="1"/>
        <end position="40"/>
    </location>
</feature>
<evidence type="ECO:0000313" key="3">
    <source>
        <dbReference type="EMBL" id="QJA93319.1"/>
    </source>
</evidence>
<protein>
    <submittedName>
        <fullName evidence="3">Uncharacterized protein</fullName>
    </submittedName>
</protein>
<dbReference type="AlphaFoldDB" id="A0A6M3LG28"/>
<name>A0A6M3LG28_9ZZZZ</name>
<accession>A0A6M3LG28</accession>
<proteinExistence type="predicted"/>
<reference evidence="3" key="1">
    <citation type="submission" date="2020-03" db="EMBL/GenBank/DDBJ databases">
        <title>The deep terrestrial virosphere.</title>
        <authorList>
            <person name="Holmfeldt K."/>
            <person name="Nilsson E."/>
            <person name="Simone D."/>
            <person name="Lopez-Fernandez M."/>
            <person name="Wu X."/>
            <person name="de Brujin I."/>
            <person name="Lundin D."/>
            <person name="Andersson A."/>
            <person name="Bertilsson S."/>
            <person name="Dopson M."/>
        </authorList>
    </citation>
    <scope>NUCLEOTIDE SEQUENCE</scope>
    <source>
        <strain evidence="3">MM415B04269</strain>
    </source>
</reference>
<evidence type="ECO:0000256" key="1">
    <source>
        <dbReference type="SAM" id="Coils"/>
    </source>
</evidence>
<organism evidence="3">
    <name type="scientific">viral metagenome</name>
    <dbReference type="NCBI Taxonomy" id="1070528"/>
    <lineage>
        <taxon>unclassified sequences</taxon>
        <taxon>metagenomes</taxon>
        <taxon>organismal metagenomes</taxon>
    </lineage>
</organism>